<keyword evidence="3" id="KW-1185">Reference proteome</keyword>
<comment type="caution">
    <text evidence="2">The sequence shown here is derived from an EMBL/GenBank/DDBJ whole genome shotgun (WGS) entry which is preliminary data.</text>
</comment>
<dbReference type="Proteomes" id="UP000326464">
    <property type="component" value="Unassembled WGS sequence"/>
</dbReference>
<keyword evidence="1" id="KW-0812">Transmembrane</keyword>
<reference evidence="3" key="1">
    <citation type="submission" date="2019-07" db="EMBL/GenBank/DDBJ databases">
        <title>Arthrobacter KR32 sp. nov., isolated from mountain cheese made of cows milk.</title>
        <authorList>
            <person name="Flegler A."/>
        </authorList>
    </citation>
    <scope>NUCLEOTIDE SEQUENCE [LARGE SCALE GENOMIC DNA]</scope>
    <source>
        <strain evidence="3">KR32</strain>
    </source>
</reference>
<dbReference type="AlphaFoldDB" id="A0A7X1TM91"/>
<feature type="transmembrane region" description="Helical" evidence="1">
    <location>
        <begin position="115"/>
        <end position="137"/>
    </location>
</feature>
<dbReference type="EMBL" id="VJXX01000001">
    <property type="protein sequence ID" value="MPY09310.1"/>
    <property type="molecule type" value="Genomic_DNA"/>
</dbReference>
<evidence type="ECO:0000313" key="2">
    <source>
        <dbReference type="EMBL" id="MPY09310.1"/>
    </source>
</evidence>
<name>A0A7X1TM91_9MICC</name>
<evidence type="ECO:0000256" key="1">
    <source>
        <dbReference type="SAM" id="Phobius"/>
    </source>
</evidence>
<proteinExistence type="predicted"/>
<organism evidence="2 3">
    <name type="scientific">Arthrobacter bussei</name>
    <dbReference type="NCBI Taxonomy" id="2594179"/>
    <lineage>
        <taxon>Bacteria</taxon>
        <taxon>Bacillati</taxon>
        <taxon>Actinomycetota</taxon>
        <taxon>Actinomycetes</taxon>
        <taxon>Micrococcales</taxon>
        <taxon>Micrococcaceae</taxon>
        <taxon>Arthrobacter</taxon>
    </lineage>
</organism>
<keyword evidence="1" id="KW-1133">Transmembrane helix</keyword>
<gene>
    <name evidence="2" type="ORF">FNH21_00965</name>
</gene>
<protein>
    <submittedName>
        <fullName evidence="2">Uncharacterized protein</fullName>
    </submittedName>
</protein>
<sequence length="201" mass="20260">MTAPALPYIRSLVLVSLILSVSSASHVLAAGHLPAPGVILLLGVLLLLPMMALARRTVSFRAALLVMGAGQALLHSLFSLTAVPAVCQSSSAMPGHHAAFELACSPVTQDGMAGATGGALMLLLHAAATIVLAAAVSKSDHAATLLRAWLRPLLTGPGVIPLPATPHRSDVVLVPTPVAPSTVYGAVPPLRGPPSPAITTA</sequence>
<feature type="transmembrane region" description="Helical" evidence="1">
    <location>
        <begin position="39"/>
        <end position="55"/>
    </location>
</feature>
<evidence type="ECO:0000313" key="3">
    <source>
        <dbReference type="Proteomes" id="UP000326464"/>
    </source>
</evidence>
<keyword evidence="1" id="KW-0472">Membrane</keyword>
<dbReference type="RefSeq" id="WP_152811634.1">
    <property type="nucleotide sequence ID" value="NZ_VJXX01000001.1"/>
</dbReference>
<accession>A0A7X1TM91</accession>
<feature type="transmembrane region" description="Helical" evidence="1">
    <location>
        <begin position="62"/>
        <end position="86"/>
    </location>
</feature>
<dbReference type="OrthoDB" id="4954183at2"/>